<accession>A0A9Q0YB86</accession>
<protein>
    <submittedName>
        <fullName evidence="1">Uncharacterized protein</fullName>
    </submittedName>
</protein>
<dbReference type="OrthoDB" id="9050411at2759"/>
<keyword evidence="2" id="KW-1185">Reference proteome</keyword>
<dbReference type="AlphaFoldDB" id="A0A9Q0YB86"/>
<dbReference type="Proteomes" id="UP001142489">
    <property type="component" value="Unassembled WGS sequence"/>
</dbReference>
<evidence type="ECO:0000313" key="2">
    <source>
        <dbReference type="Proteomes" id="UP001142489"/>
    </source>
</evidence>
<evidence type="ECO:0000313" key="1">
    <source>
        <dbReference type="EMBL" id="KAJ7345896.1"/>
    </source>
</evidence>
<gene>
    <name evidence="1" type="ORF">JRQ81_001846</name>
</gene>
<name>A0A9Q0YB86_9SAUR</name>
<proteinExistence type="predicted"/>
<dbReference type="EMBL" id="JAPFRF010000001">
    <property type="protein sequence ID" value="KAJ7345896.1"/>
    <property type="molecule type" value="Genomic_DNA"/>
</dbReference>
<sequence>MTLAAQQMHSARHTSGCTTKILGSAIALRRHSWLRSIGQSDENKTQIEQMPFEGESLFHPTMNDLMEDHQKKTDHRKACQSNPSASTMAILYEWKQPTYQPSY</sequence>
<reference evidence="1" key="1">
    <citation type="journal article" date="2023" name="DNA Res.">
        <title>Chromosome-level genome assembly of Phrynocephalus forsythii using third-generation DNA sequencing and Hi-C analysis.</title>
        <authorList>
            <person name="Qi Y."/>
            <person name="Zhao W."/>
            <person name="Zhao Y."/>
            <person name="Niu C."/>
            <person name="Cao S."/>
            <person name="Zhang Y."/>
        </authorList>
    </citation>
    <scope>NUCLEOTIDE SEQUENCE</scope>
    <source>
        <tissue evidence="1">Muscle</tissue>
    </source>
</reference>
<organism evidence="1 2">
    <name type="scientific">Phrynocephalus forsythii</name>
    <dbReference type="NCBI Taxonomy" id="171643"/>
    <lineage>
        <taxon>Eukaryota</taxon>
        <taxon>Metazoa</taxon>
        <taxon>Chordata</taxon>
        <taxon>Craniata</taxon>
        <taxon>Vertebrata</taxon>
        <taxon>Euteleostomi</taxon>
        <taxon>Lepidosauria</taxon>
        <taxon>Squamata</taxon>
        <taxon>Bifurcata</taxon>
        <taxon>Unidentata</taxon>
        <taxon>Episquamata</taxon>
        <taxon>Toxicofera</taxon>
        <taxon>Iguania</taxon>
        <taxon>Acrodonta</taxon>
        <taxon>Agamidae</taxon>
        <taxon>Agaminae</taxon>
        <taxon>Phrynocephalus</taxon>
    </lineage>
</organism>
<comment type="caution">
    <text evidence="1">The sequence shown here is derived from an EMBL/GenBank/DDBJ whole genome shotgun (WGS) entry which is preliminary data.</text>
</comment>